<dbReference type="InterPro" id="IPR002293">
    <property type="entry name" value="AA/rel_permease1"/>
</dbReference>
<dbReference type="GO" id="GO:0016020">
    <property type="term" value="C:membrane"/>
    <property type="evidence" value="ECO:0007669"/>
    <property type="project" value="UniProtKB-SubCell"/>
</dbReference>
<feature type="transmembrane region" description="Helical" evidence="5">
    <location>
        <begin position="136"/>
        <end position="153"/>
    </location>
</feature>
<dbReference type="Gene3D" id="1.20.1740.10">
    <property type="entry name" value="Amino acid/polyamine transporter I"/>
    <property type="match status" value="1"/>
</dbReference>
<comment type="caution">
    <text evidence="6">The sequence shown here is derived from an EMBL/GenBank/DDBJ whole genome shotgun (WGS) entry which is preliminary data.</text>
</comment>
<dbReference type="EMBL" id="CAJFCJ010000030">
    <property type="protein sequence ID" value="CAD5125927.1"/>
    <property type="molecule type" value="Genomic_DNA"/>
</dbReference>
<gene>
    <name evidence="6" type="ORF">DGYR_LOCUS13222</name>
</gene>
<name>A0A7I8WCQ2_9ANNE</name>
<feature type="transmembrane region" description="Helical" evidence="5">
    <location>
        <begin position="414"/>
        <end position="435"/>
    </location>
</feature>
<dbReference type="Pfam" id="PF13520">
    <property type="entry name" value="AA_permease_2"/>
    <property type="match status" value="1"/>
</dbReference>
<keyword evidence="3 5" id="KW-1133">Transmembrane helix</keyword>
<dbReference type="OrthoDB" id="3257095at2759"/>
<evidence type="ECO:0000256" key="5">
    <source>
        <dbReference type="SAM" id="Phobius"/>
    </source>
</evidence>
<comment type="subcellular location">
    <subcellularLocation>
        <location evidence="1">Membrane</location>
        <topology evidence="1">Multi-pass membrane protein</topology>
    </subcellularLocation>
</comment>
<feature type="transmembrane region" description="Helical" evidence="5">
    <location>
        <begin position="204"/>
        <end position="225"/>
    </location>
</feature>
<evidence type="ECO:0000256" key="2">
    <source>
        <dbReference type="ARBA" id="ARBA00022692"/>
    </source>
</evidence>
<keyword evidence="2 5" id="KW-0812">Transmembrane</keyword>
<proteinExistence type="predicted"/>
<dbReference type="AlphaFoldDB" id="A0A7I8WCQ2"/>
<sequence length="492" mass="53984">MSNQEENSLKKVINLWSGIAVVFGNIVGSGIFISPKGVLLHSGSVGLSLIFWALCGVISMLGALTFAELGTLIHKSGGMFAYIQAAFGNLIAFIYLWATLVIILPTTTAIIGQLCGQYILQPIFSDCQVPDLPPKLVAACAIALLVVINSLKVEYATRIQNFFSILKLLSLACIFIGGLVNLCFGHTENLQNGFAKSTTSPSEIALALYVGMFSYGGWYTLNFLTEEMEKPEKNLPKAIVIGLTMVTAIYILTNISYFSVLSADELLKSDAVAMVNTTSYTIIAFNKLMDFFLHKKSFMEKLLPKAKLLISIAVACSVFGSLNGLILASSRVYFVGARDGLLPNIVSCLHDKRRTPLPAVTLQGLLSIIMLFAGDIFKLINYVIFIDSVAFFATTLALFFLRRKMPDAPRPIKVPIIIPIIFLIICVFLIFVPIIVKPDTVLVSIIVLALAVPAYIIGVMWEKKPKIYKVYMTNLTIFLQKLFLLCPQKNTS</sequence>
<feature type="transmembrane region" description="Helical" evidence="5">
    <location>
        <begin position="237"/>
        <end position="260"/>
    </location>
</feature>
<feature type="transmembrane region" description="Helical" evidence="5">
    <location>
        <begin position="165"/>
        <end position="184"/>
    </location>
</feature>
<feature type="transmembrane region" description="Helical" evidence="5">
    <location>
        <begin position="308"/>
        <end position="334"/>
    </location>
</feature>
<keyword evidence="7" id="KW-1185">Reference proteome</keyword>
<feature type="transmembrane region" description="Helical" evidence="5">
    <location>
        <begin position="379"/>
        <end position="402"/>
    </location>
</feature>
<keyword evidence="4 5" id="KW-0472">Membrane</keyword>
<dbReference type="PANTHER" id="PTHR11785:SF528">
    <property type="entry name" value="AMINO ACID TRANSPORTER PROTEIN JHI-21"/>
    <property type="match status" value="1"/>
</dbReference>
<feature type="transmembrane region" description="Helical" evidence="5">
    <location>
        <begin position="45"/>
        <end position="67"/>
    </location>
</feature>
<evidence type="ECO:0000256" key="4">
    <source>
        <dbReference type="ARBA" id="ARBA00023136"/>
    </source>
</evidence>
<accession>A0A7I8WCQ2</accession>
<feature type="transmembrane region" description="Helical" evidence="5">
    <location>
        <begin position="12"/>
        <end position="33"/>
    </location>
</feature>
<reference evidence="6 7" key="1">
    <citation type="submission" date="2020-08" db="EMBL/GenBank/DDBJ databases">
        <authorList>
            <person name="Hejnol A."/>
        </authorList>
    </citation>
    <scope>NUCLEOTIDE SEQUENCE [LARGE SCALE GENOMIC DNA]</scope>
</reference>
<organism evidence="6 7">
    <name type="scientific">Dimorphilus gyrociliatus</name>
    <dbReference type="NCBI Taxonomy" id="2664684"/>
    <lineage>
        <taxon>Eukaryota</taxon>
        <taxon>Metazoa</taxon>
        <taxon>Spiralia</taxon>
        <taxon>Lophotrochozoa</taxon>
        <taxon>Annelida</taxon>
        <taxon>Polychaeta</taxon>
        <taxon>Polychaeta incertae sedis</taxon>
        <taxon>Dinophilidae</taxon>
        <taxon>Dimorphilus</taxon>
    </lineage>
</organism>
<dbReference type="PIRSF" id="PIRSF006060">
    <property type="entry name" value="AA_transporter"/>
    <property type="match status" value="1"/>
</dbReference>
<evidence type="ECO:0000256" key="3">
    <source>
        <dbReference type="ARBA" id="ARBA00022989"/>
    </source>
</evidence>
<dbReference type="InterPro" id="IPR050598">
    <property type="entry name" value="AminoAcid_Transporter"/>
</dbReference>
<evidence type="ECO:0000256" key="1">
    <source>
        <dbReference type="ARBA" id="ARBA00004141"/>
    </source>
</evidence>
<evidence type="ECO:0000313" key="7">
    <source>
        <dbReference type="Proteomes" id="UP000549394"/>
    </source>
</evidence>
<dbReference type="PANTHER" id="PTHR11785">
    <property type="entry name" value="AMINO ACID TRANSPORTER"/>
    <property type="match status" value="1"/>
</dbReference>
<protein>
    <submittedName>
        <fullName evidence="6">DgyrCDS14108</fullName>
    </submittedName>
</protein>
<evidence type="ECO:0000313" key="6">
    <source>
        <dbReference type="EMBL" id="CAD5125927.1"/>
    </source>
</evidence>
<feature type="transmembrane region" description="Helical" evidence="5">
    <location>
        <begin position="441"/>
        <end position="461"/>
    </location>
</feature>
<dbReference type="Proteomes" id="UP000549394">
    <property type="component" value="Unassembled WGS sequence"/>
</dbReference>
<feature type="transmembrane region" description="Helical" evidence="5">
    <location>
        <begin position="79"/>
        <end position="104"/>
    </location>
</feature>
<dbReference type="GO" id="GO:0015179">
    <property type="term" value="F:L-amino acid transmembrane transporter activity"/>
    <property type="evidence" value="ECO:0007669"/>
    <property type="project" value="TreeGrafter"/>
</dbReference>